<feature type="region of interest" description="Disordered" evidence="4">
    <location>
        <begin position="873"/>
        <end position="921"/>
    </location>
</feature>
<feature type="compositionally biased region" description="Acidic residues" evidence="4">
    <location>
        <begin position="989"/>
        <end position="1009"/>
    </location>
</feature>
<feature type="compositionally biased region" description="Basic and acidic residues" evidence="4">
    <location>
        <begin position="883"/>
        <end position="914"/>
    </location>
</feature>
<feature type="compositionally biased region" description="Polar residues" evidence="4">
    <location>
        <begin position="1256"/>
        <end position="1266"/>
    </location>
</feature>
<feature type="region of interest" description="Disordered" evidence="4">
    <location>
        <begin position="1315"/>
        <end position="1335"/>
    </location>
</feature>
<feature type="compositionally biased region" description="Low complexity" evidence="4">
    <location>
        <begin position="580"/>
        <end position="589"/>
    </location>
</feature>
<dbReference type="InterPro" id="IPR024811">
    <property type="entry name" value="ASX/ASX-like"/>
</dbReference>
<evidence type="ECO:0000256" key="1">
    <source>
        <dbReference type="ARBA" id="ARBA00006391"/>
    </source>
</evidence>
<feature type="compositionally biased region" description="Basic residues" evidence="4">
    <location>
        <begin position="1316"/>
        <end position="1325"/>
    </location>
</feature>
<feature type="coiled-coil region" evidence="3">
    <location>
        <begin position="492"/>
        <end position="529"/>
    </location>
</feature>
<evidence type="ECO:0000256" key="2">
    <source>
        <dbReference type="ARBA" id="ARBA00022491"/>
    </source>
</evidence>
<dbReference type="Pfam" id="PF13922">
    <property type="entry name" value="PHD_3"/>
    <property type="match status" value="1"/>
</dbReference>
<evidence type="ECO:0000259" key="7">
    <source>
        <dbReference type="Pfam" id="PF13922"/>
    </source>
</evidence>
<evidence type="ECO:0000259" key="6">
    <source>
        <dbReference type="Pfam" id="PF13919"/>
    </source>
</evidence>
<feature type="compositionally biased region" description="Low complexity" evidence="4">
    <location>
        <begin position="278"/>
        <end position="298"/>
    </location>
</feature>
<dbReference type="KEGG" id="vde:111254204"/>
<keyword evidence="5" id="KW-0472">Membrane</keyword>
<feature type="compositionally biased region" description="Polar residues" evidence="4">
    <location>
        <begin position="1162"/>
        <end position="1183"/>
    </location>
</feature>
<feature type="transmembrane region" description="Helical" evidence="5">
    <location>
        <begin position="1509"/>
        <end position="1535"/>
    </location>
</feature>
<feature type="compositionally biased region" description="Acidic residues" evidence="4">
    <location>
        <begin position="1242"/>
        <end position="1254"/>
    </location>
</feature>
<feature type="region of interest" description="Disordered" evidence="4">
    <location>
        <begin position="968"/>
        <end position="1219"/>
    </location>
</feature>
<feature type="domain" description="ASX DEUBAD" evidence="6">
    <location>
        <begin position="337"/>
        <end position="478"/>
    </location>
</feature>
<feature type="domain" description="Protein ASX-like PHD" evidence="7">
    <location>
        <begin position="1852"/>
        <end position="1889"/>
    </location>
</feature>
<evidence type="ECO:0000313" key="8">
    <source>
        <dbReference type="EnsemblMetazoa" id="XP_022670546"/>
    </source>
</evidence>
<feature type="compositionally biased region" description="Basic and acidic residues" evidence="4">
    <location>
        <begin position="198"/>
        <end position="211"/>
    </location>
</feature>
<dbReference type="RefSeq" id="XP_022670546.1">
    <property type="nucleotide sequence ID" value="XM_022814811.1"/>
</dbReference>
<comment type="similarity">
    <text evidence="1">Belongs to the Asx family.</text>
</comment>
<feature type="compositionally biased region" description="Basic and acidic residues" evidence="4">
    <location>
        <begin position="1151"/>
        <end position="1161"/>
    </location>
</feature>
<keyword evidence="2" id="KW-0678">Repressor</keyword>
<feature type="region of interest" description="Disordered" evidence="4">
    <location>
        <begin position="274"/>
        <end position="305"/>
    </location>
</feature>
<keyword evidence="3" id="KW-0175">Coiled coil</keyword>
<dbReference type="GO" id="GO:0003682">
    <property type="term" value="F:chromatin binding"/>
    <property type="evidence" value="ECO:0007669"/>
    <property type="project" value="TreeGrafter"/>
</dbReference>
<dbReference type="PANTHER" id="PTHR13578:SF20">
    <property type="entry name" value="POLYCOMB PROTEIN ASX"/>
    <property type="match status" value="1"/>
</dbReference>
<dbReference type="OrthoDB" id="9348951at2759"/>
<feature type="region of interest" description="Disordered" evidence="4">
    <location>
        <begin position="172"/>
        <end position="245"/>
    </location>
</feature>
<evidence type="ECO:0000313" key="9">
    <source>
        <dbReference type="Proteomes" id="UP000594260"/>
    </source>
</evidence>
<dbReference type="GeneID" id="111254204"/>
<dbReference type="GO" id="GO:0045944">
    <property type="term" value="P:positive regulation of transcription by RNA polymerase II"/>
    <property type="evidence" value="ECO:0007669"/>
    <property type="project" value="TreeGrafter"/>
</dbReference>
<dbReference type="PANTHER" id="PTHR13578">
    <property type="entry name" value="ADDITIONAL SEX COMBS LIKE PROTEIN ASXL"/>
    <property type="match status" value="1"/>
</dbReference>
<feature type="transmembrane region" description="Helical" evidence="5">
    <location>
        <begin position="1542"/>
        <end position="1568"/>
    </location>
</feature>
<feature type="transmembrane region" description="Helical" evidence="5">
    <location>
        <begin position="1574"/>
        <end position="1600"/>
    </location>
</feature>
<accession>A0A7M7L573</accession>
<dbReference type="InterPro" id="IPR028020">
    <property type="entry name" value="ASX_DEUBAD_dom"/>
</dbReference>
<dbReference type="EnsemblMetazoa" id="XM_022814811">
    <property type="protein sequence ID" value="XP_022670546"/>
    <property type="gene ID" value="LOC111254204"/>
</dbReference>
<feature type="compositionally biased region" description="Polar residues" evidence="4">
    <location>
        <begin position="236"/>
        <end position="245"/>
    </location>
</feature>
<feature type="compositionally biased region" description="Low complexity" evidence="4">
    <location>
        <begin position="1326"/>
        <end position="1335"/>
    </location>
</feature>
<dbReference type="Pfam" id="PF13919">
    <property type="entry name" value="ASXH"/>
    <property type="match status" value="1"/>
</dbReference>
<keyword evidence="5" id="KW-1133">Transmembrane helix</keyword>
<dbReference type="GO" id="GO:0035517">
    <property type="term" value="C:PR-DUB complex"/>
    <property type="evidence" value="ECO:0007669"/>
    <property type="project" value="TreeGrafter"/>
</dbReference>
<proteinExistence type="inferred from homology"/>
<feature type="transmembrane region" description="Helical" evidence="5">
    <location>
        <begin position="1607"/>
        <end position="1631"/>
    </location>
</feature>
<keyword evidence="5" id="KW-0812">Transmembrane</keyword>
<evidence type="ECO:0000256" key="3">
    <source>
        <dbReference type="SAM" id="Coils"/>
    </source>
</evidence>
<feature type="region of interest" description="Disordered" evidence="4">
    <location>
        <begin position="1242"/>
        <end position="1292"/>
    </location>
</feature>
<protein>
    <submittedName>
        <fullName evidence="8">Uncharacterized protein</fullName>
    </submittedName>
</protein>
<feature type="region of interest" description="Disordered" evidence="4">
    <location>
        <begin position="94"/>
        <end position="113"/>
    </location>
</feature>
<reference evidence="8" key="1">
    <citation type="submission" date="2021-01" db="UniProtKB">
        <authorList>
            <consortium name="EnsemblMetazoa"/>
        </authorList>
    </citation>
    <scope>IDENTIFICATION</scope>
</reference>
<name>A0A7M7L573_VARDE</name>
<keyword evidence="9" id="KW-1185">Reference proteome</keyword>
<evidence type="ECO:0000256" key="4">
    <source>
        <dbReference type="SAM" id="MobiDB-lite"/>
    </source>
</evidence>
<feature type="transmembrane region" description="Helical" evidence="5">
    <location>
        <begin position="1637"/>
        <end position="1660"/>
    </location>
</feature>
<feature type="region of interest" description="Disordered" evidence="4">
    <location>
        <begin position="1716"/>
        <end position="1798"/>
    </location>
</feature>
<dbReference type="Proteomes" id="UP000594260">
    <property type="component" value="Unplaced"/>
</dbReference>
<feature type="compositionally biased region" description="Pro residues" evidence="4">
    <location>
        <begin position="568"/>
        <end position="579"/>
    </location>
</feature>
<feature type="region of interest" description="Disordered" evidence="4">
    <location>
        <begin position="565"/>
        <end position="589"/>
    </location>
</feature>
<evidence type="ECO:0000256" key="5">
    <source>
        <dbReference type="SAM" id="Phobius"/>
    </source>
</evidence>
<feature type="compositionally biased region" description="Basic and acidic residues" evidence="4">
    <location>
        <begin position="1116"/>
        <end position="1126"/>
    </location>
</feature>
<dbReference type="GO" id="GO:0009887">
    <property type="term" value="P:animal organ morphogenesis"/>
    <property type="evidence" value="ECO:0007669"/>
    <property type="project" value="TreeGrafter"/>
</dbReference>
<feature type="transmembrane region" description="Helical" evidence="5">
    <location>
        <begin position="1470"/>
        <end position="1503"/>
    </location>
</feature>
<dbReference type="GO" id="GO:0003677">
    <property type="term" value="F:DNA binding"/>
    <property type="evidence" value="ECO:0007669"/>
    <property type="project" value="InterPro"/>
</dbReference>
<dbReference type="InParanoid" id="A0A7M7L573"/>
<feature type="compositionally biased region" description="Polar residues" evidence="4">
    <location>
        <begin position="1192"/>
        <end position="1203"/>
    </location>
</feature>
<feature type="compositionally biased region" description="Low complexity" evidence="4">
    <location>
        <begin position="212"/>
        <end position="233"/>
    </location>
</feature>
<feature type="compositionally biased region" description="Acidic residues" evidence="4">
    <location>
        <begin position="1090"/>
        <end position="1105"/>
    </location>
</feature>
<feature type="compositionally biased region" description="Basic and acidic residues" evidence="4">
    <location>
        <begin position="1036"/>
        <end position="1049"/>
    </location>
</feature>
<organism evidence="8 9">
    <name type="scientific">Varroa destructor</name>
    <name type="common">Honeybee mite</name>
    <dbReference type="NCBI Taxonomy" id="109461"/>
    <lineage>
        <taxon>Eukaryota</taxon>
        <taxon>Metazoa</taxon>
        <taxon>Ecdysozoa</taxon>
        <taxon>Arthropoda</taxon>
        <taxon>Chelicerata</taxon>
        <taxon>Arachnida</taxon>
        <taxon>Acari</taxon>
        <taxon>Parasitiformes</taxon>
        <taxon>Mesostigmata</taxon>
        <taxon>Gamasina</taxon>
        <taxon>Dermanyssoidea</taxon>
        <taxon>Varroidae</taxon>
        <taxon>Varroa</taxon>
    </lineage>
</organism>
<sequence>MSADLRRRRLRPWAEAARLVLGAQEALPIATIFERIQERGLRDTTPGSKECLFSMMRAHSRGPHSMFYRRLLLPADGQGAPTICFGLRSDLPPSTTIVETDADTDDESRHDSRFKPKVQLLKVDAHGHSGSSNNANSSSLANGASIVATEAPGTAESEAENVAPDDIVAQQLPQLKRKAPGQDETPPPKRCLRPKPQRNSDEKGPSVEEHVSVSSPERASSPFAGSSASGGAANEDQPQQPSPAATTAVIPICAVTVDALPQIMPMVTEILSTPHTISSNPSTRSSSAGSGLSSRSGRVAPTPSTNFRTMREMLTNLSDQCGIRLNRRPGKKMTLSQQLEEAKRGFVDLETPDSILAGVNVKELLSTYAFSLLPRTQQRQLLALLPPVELTRRNQEALVRMGNVIGTHTVSPTEADVEVNIDSALNNEFFASACQEWRDRLTLGDLTPESQLKQKADFEKHLRSVDGWKRRNFEIVWGTSAASRAESAIEEREHLFRIRREHEENLAEQENLRLAALEAKRRSDELAKEAAAAAAAVAAELLSKELQPKLESLKPVASPIIKVERPPVTEPPLPPPPPSSITVSSNPSTKPSAVAAAAAVAIAIKSENDTEEELLAKEEARIATLLPYCSETLHEVLAEHGVPVSANHRRKCNNLVPPSLCLAARRVGLRLLPPPKCSLPSPVAIPRRRLAFHRAASHRLVLDELVTSESRARFERECRQLADHLQRVDWLIDNPPPVTVPVPLTVHELMADMLTLVESDRVTYYPLLPGVVDFGPSSGVLSGGSHSYATSTVGTPSHAGTNVDENFGSELMFSVATDEEPPTDMSDDAIGSELSESRPTTAIDHLLDTSGALADIENMDRLELSARTVADPDVAMLSEDDTRDATTPEPANKRDSFAVLTSREDTHEELRPEDVPLLGDSQQADEVRLAGIDEPDPACESNFSEGNIGDKVKEQLCEQLRSIKEKDRHVDLTRDDNLEEPSGLHPSQSEDDDEDGSPDCVILDEEDFSDPAASPEIVTADRPLPCPETLLPDNQSLDHRITDEKDRKALRGRSSDMSPNLDYYKDDDDDDHRKQRLLVSKNGDDKGIEGGDEAEEMEESLEIETSEQTKTPKSQRGSESHDENRHRLMTPENERTTTTTAGSGNLQVLPKEGEPSGESEHQCTPTQESNSIEPTEQPTSSANDDNDLGRTASPSTATLTTDGWSVADDGANTPPLSVPVLPESVVSSQLDYQALRNQLNMDEDDDEDEVEAAEDQNGSPPTSDATLSDEDTDIDTLLPGGGRGTADDDLKNCETASDSTIEEDEVLHSNINDDKRHHHHHHHHQIQQQQQQQQQEQQQQSSLLFLLSLFLLYLLSLCSSCGGGSSSGGGGSSSCGGGSSSCGGGSSSCGGGSSSCGGGSSSCGGGSSSCGGGSSSCGGGSSSCGGGSSSCGGGSSSCGGGSSSCGGGSSSCGGGSSSCGGGSSSCGGVVVVVVVLLVVIYVVVVVVVVVLLLLVVYIVIVVVVVPLLVVVYDVVVVVIHLVALVLLLVLVFVAVVVFVVMVVVFVVLILVLAVVTVVLLVVVVVTVVVHNVPLVVVVVAVVVVVVVIVHLVVVVVHLVVVVVHLVVVLAHLVVLGVHLVVVVVLLVVVVVLLVVVIVLLVVVVVLLVVAVVLLVVVAVLQQPLQQELEQQPPQQQEQQPPLQQQQCIVHNQNNFSSDDCSTVSIITITGCSDDGHHNDKQGKGIASSVGLDTTSGLPSPPHTSSKEERLTTTAMLVAAASTQEEPDTSARPASFLSGGGLAPPPLPPRCRAQAAGGFSNRRRRRALSCRDLLIAVEQRKKAGQAANGSPCCLQETQRELQSNGETCGALHGDSNGCVCKLQPMLPCQKCGAFWHSDCIGPSRICSTCLLV</sequence>
<dbReference type="InterPro" id="IPR026905">
    <property type="entry name" value="ASX-like_PHD"/>
</dbReference>